<evidence type="ECO:0000313" key="1">
    <source>
        <dbReference type="EMBL" id="KKL09961.1"/>
    </source>
</evidence>
<accession>A0A0F9CWC8</accession>
<comment type="caution">
    <text evidence="1">The sequence shown here is derived from an EMBL/GenBank/DDBJ whole genome shotgun (WGS) entry which is preliminary data.</text>
</comment>
<sequence>MSLTILETYPDANPSALMVGSDDKLHFTDVWNESWCQSSFTDYFIGTLNEELELFEKVDDGPIGEFCPGCKEGADEEKEEIDE</sequence>
<gene>
    <name evidence="1" type="ORF">LCGC14_2560620</name>
</gene>
<protein>
    <submittedName>
        <fullName evidence="1">Uncharacterized protein</fullName>
    </submittedName>
</protein>
<reference evidence="1" key="1">
    <citation type="journal article" date="2015" name="Nature">
        <title>Complex archaea that bridge the gap between prokaryotes and eukaryotes.</title>
        <authorList>
            <person name="Spang A."/>
            <person name="Saw J.H."/>
            <person name="Jorgensen S.L."/>
            <person name="Zaremba-Niedzwiedzka K."/>
            <person name="Martijn J."/>
            <person name="Lind A.E."/>
            <person name="van Eijk R."/>
            <person name="Schleper C."/>
            <person name="Guy L."/>
            <person name="Ettema T.J."/>
        </authorList>
    </citation>
    <scope>NUCLEOTIDE SEQUENCE</scope>
</reference>
<organism evidence="1">
    <name type="scientific">marine sediment metagenome</name>
    <dbReference type="NCBI Taxonomy" id="412755"/>
    <lineage>
        <taxon>unclassified sequences</taxon>
        <taxon>metagenomes</taxon>
        <taxon>ecological metagenomes</taxon>
    </lineage>
</organism>
<dbReference type="AlphaFoldDB" id="A0A0F9CWC8"/>
<name>A0A0F9CWC8_9ZZZZ</name>
<proteinExistence type="predicted"/>
<dbReference type="EMBL" id="LAZR01042259">
    <property type="protein sequence ID" value="KKL09961.1"/>
    <property type="molecule type" value="Genomic_DNA"/>
</dbReference>